<evidence type="ECO:0000313" key="1">
    <source>
        <dbReference type="EMBL" id="CAB0007964.1"/>
    </source>
</evidence>
<dbReference type="AlphaFoldDB" id="A0A6H5GX10"/>
<feature type="non-terminal residue" evidence="1">
    <location>
        <position position="144"/>
    </location>
</feature>
<protein>
    <submittedName>
        <fullName evidence="1">Uncharacterized protein</fullName>
    </submittedName>
</protein>
<organism evidence="1 2">
    <name type="scientific">Nesidiocoris tenuis</name>
    <dbReference type="NCBI Taxonomy" id="355587"/>
    <lineage>
        <taxon>Eukaryota</taxon>
        <taxon>Metazoa</taxon>
        <taxon>Ecdysozoa</taxon>
        <taxon>Arthropoda</taxon>
        <taxon>Hexapoda</taxon>
        <taxon>Insecta</taxon>
        <taxon>Pterygota</taxon>
        <taxon>Neoptera</taxon>
        <taxon>Paraneoptera</taxon>
        <taxon>Hemiptera</taxon>
        <taxon>Heteroptera</taxon>
        <taxon>Panheteroptera</taxon>
        <taxon>Cimicomorpha</taxon>
        <taxon>Miridae</taxon>
        <taxon>Dicyphina</taxon>
        <taxon>Nesidiocoris</taxon>
    </lineage>
</organism>
<evidence type="ECO:0000313" key="2">
    <source>
        <dbReference type="Proteomes" id="UP000479000"/>
    </source>
</evidence>
<gene>
    <name evidence="1" type="ORF">NTEN_LOCUS13210</name>
</gene>
<name>A0A6H5GX10_9HEMI</name>
<proteinExistence type="predicted"/>
<sequence length="144" mass="16515">MGRMVVTPYLYALSFSSKVVEINQFVKNSPPFVSPKKWYRLSLKHSLSHCGRVNTRWVNTRANTLWYGFLIKIYRFVRCPPDCVLPRRTLPSSLLRKSSPNGAIPCISCRIAGSTDFSDFLGFPEPLRVYRNNSRSFSDFQGIS</sequence>
<keyword evidence="2" id="KW-1185">Reference proteome</keyword>
<accession>A0A6H5GX10</accession>
<dbReference type="Proteomes" id="UP000479000">
    <property type="component" value="Unassembled WGS sequence"/>
</dbReference>
<reference evidence="1 2" key="1">
    <citation type="submission" date="2020-02" db="EMBL/GenBank/DDBJ databases">
        <authorList>
            <person name="Ferguson B K."/>
        </authorList>
    </citation>
    <scope>NUCLEOTIDE SEQUENCE [LARGE SCALE GENOMIC DNA]</scope>
</reference>
<dbReference type="EMBL" id="CADCXU010019868">
    <property type="protein sequence ID" value="CAB0007964.1"/>
    <property type="molecule type" value="Genomic_DNA"/>
</dbReference>